<dbReference type="Proteomes" id="UP000235371">
    <property type="component" value="Unassembled WGS sequence"/>
</dbReference>
<protein>
    <submittedName>
        <fullName evidence="1">Uncharacterized protein</fullName>
    </submittedName>
</protein>
<dbReference type="EMBL" id="KZ613912">
    <property type="protein sequence ID" value="PMD52272.1"/>
    <property type="molecule type" value="Genomic_DNA"/>
</dbReference>
<dbReference type="OrthoDB" id="6359816at2759"/>
<reference evidence="1 2" key="1">
    <citation type="submission" date="2016-04" db="EMBL/GenBank/DDBJ databases">
        <title>A degradative enzymes factory behind the ericoid mycorrhizal symbiosis.</title>
        <authorList>
            <consortium name="DOE Joint Genome Institute"/>
            <person name="Martino E."/>
            <person name="Morin E."/>
            <person name="Grelet G."/>
            <person name="Kuo A."/>
            <person name="Kohler A."/>
            <person name="Daghino S."/>
            <person name="Barry K."/>
            <person name="Choi C."/>
            <person name="Cichocki N."/>
            <person name="Clum A."/>
            <person name="Copeland A."/>
            <person name="Hainaut M."/>
            <person name="Haridas S."/>
            <person name="Labutti K."/>
            <person name="Lindquist E."/>
            <person name="Lipzen A."/>
            <person name="Khouja H.-R."/>
            <person name="Murat C."/>
            <person name="Ohm R."/>
            <person name="Olson A."/>
            <person name="Spatafora J."/>
            <person name="Veneault-Fourrey C."/>
            <person name="Henrissat B."/>
            <person name="Grigoriev I."/>
            <person name="Martin F."/>
            <person name="Perotto S."/>
        </authorList>
    </citation>
    <scope>NUCLEOTIDE SEQUENCE [LARGE SCALE GENOMIC DNA]</scope>
    <source>
        <strain evidence="1 2">E</strain>
    </source>
</reference>
<proteinExistence type="predicted"/>
<dbReference type="RefSeq" id="XP_024729176.1">
    <property type="nucleotide sequence ID" value="XM_024871373.1"/>
</dbReference>
<organism evidence="1 2">
    <name type="scientific">Hyaloscypha bicolor E</name>
    <dbReference type="NCBI Taxonomy" id="1095630"/>
    <lineage>
        <taxon>Eukaryota</taxon>
        <taxon>Fungi</taxon>
        <taxon>Dikarya</taxon>
        <taxon>Ascomycota</taxon>
        <taxon>Pezizomycotina</taxon>
        <taxon>Leotiomycetes</taxon>
        <taxon>Helotiales</taxon>
        <taxon>Hyaloscyphaceae</taxon>
        <taxon>Hyaloscypha</taxon>
        <taxon>Hyaloscypha bicolor</taxon>
    </lineage>
</organism>
<dbReference type="GeneID" id="36579455"/>
<sequence length="152" mass="17049">MHPRFEMTHLHPLFFLAEKYSINELKNKVMDAIQDFGAQHRILPGPKNITRIYTNTHEGSTPGLYSVLTRSSVRALSDGESEAQKLAYLASTTPDFLGDYLEAQFKYSARFRPEGVVDPRLRGEKGGFVRCFFHTHAKGEVCNLEGVGSGTK</sequence>
<dbReference type="STRING" id="1095630.A0A2J6SND2"/>
<keyword evidence="2" id="KW-1185">Reference proteome</keyword>
<accession>A0A2J6SND2</accession>
<evidence type="ECO:0000313" key="2">
    <source>
        <dbReference type="Proteomes" id="UP000235371"/>
    </source>
</evidence>
<dbReference type="AlphaFoldDB" id="A0A2J6SND2"/>
<dbReference type="InParanoid" id="A0A2J6SND2"/>
<gene>
    <name evidence="1" type="ORF">K444DRAFT_257684</name>
</gene>
<evidence type="ECO:0000313" key="1">
    <source>
        <dbReference type="EMBL" id="PMD52272.1"/>
    </source>
</evidence>
<name>A0A2J6SND2_9HELO</name>